<evidence type="ECO:0000313" key="2">
    <source>
        <dbReference type="Proteomes" id="UP000809273"/>
    </source>
</evidence>
<gene>
    <name evidence="1" type="ORF">JW984_14410</name>
</gene>
<name>A0A9D8KGR1_9DELT</name>
<proteinExistence type="predicted"/>
<organism evidence="1 2">
    <name type="scientific">Candidatus Zymogenus saltonus</name>
    <dbReference type="NCBI Taxonomy" id="2844893"/>
    <lineage>
        <taxon>Bacteria</taxon>
        <taxon>Deltaproteobacteria</taxon>
        <taxon>Candidatus Zymogenia</taxon>
        <taxon>Candidatus Zymogeniales</taxon>
        <taxon>Candidatus Zymogenaceae</taxon>
        <taxon>Candidatus Zymogenus</taxon>
    </lineage>
</organism>
<dbReference type="Proteomes" id="UP000809273">
    <property type="component" value="Unassembled WGS sequence"/>
</dbReference>
<dbReference type="AlphaFoldDB" id="A0A9D8KGR1"/>
<evidence type="ECO:0000313" key="1">
    <source>
        <dbReference type="EMBL" id="MBN1574389.1"/>
    </source>
</evidence>
<comment type="caution">
    <text evidence="1">The sequence shown here is derived from an EMBL/GenBank/DDBJ whole genome shotgun (WGS) entry which is preliminary data.</text>
</comment>
<sequence>MATIRTFLSKQKRLTLKIVGKSLDIMRLPGDAKIGRLAQSDLSLKIDTERLLLKQVNDKGYRMTEPMLRVVVEYLAVDELFGGNNRGVNLFNNLRIGLKSKFPEEERGTIKALRDLSQKVSKNGFSPYDFVIIDKNQKILFGHDLLANALYFGIGEIPVKIALTPLMKLVGKRENLTIQDNRIQRDKGGIQEKFFSDEEIDLIEATMDKIFFDLGLYFPGILWGPVSEYFDTIMEKLSKRHKVVFVKDYRFDDKDDFYEMLKRLYSWEAVKEDYIKMKFDYLIKHPLIIRFFSLLILNPGFKSSDGGNKPFSSVVKNMKEDYRRIYSMKVENYIRDVVLHIGDNFQHNRHILNVIGGIGKSGM</sequence>
<protein>
    <submittedName>
        <fullName evidence="1">Uncharacterized protein</fullName>
    </submittedName>
</protein>
<reference evidence="1" key="2">
    <citation type="submission" date="2021-01" db="EMBL/GenBank/DDBJ databases">
        <authorList>
            <person name="Hahn C.R."/>
            <person name="Youssef N.H."/>
            <person name="Elshahed M."/>
        </authorList>
    </citation>
    <scope>NUCLEOTIDE SEQUENCE</scope>
    <source>
        <strain evidence="1">Zod_Metabat.24</strain>
    </source>
</reference>
<reference evidence="1" key="1">
    <citation type="journal article" date="2021" name="Environ. Microbiol.">
        <title>Genomic characterization of three novel Desulfobacterota classes expand the metabolic and phylogenetic diversity of the phylum.</title>
        <authorList>
            <person name="Murphy C.L."/>
            <person name="Biggerstaff J."/>
            <person name="Eichhorn A."/>
            <person name="Ewing E."/>
            <person name="Shahan R."/>
            <person name="Soriano D."/>
            <person name="Stewart S."/>
            <person name="VanMol K."/>
            <person name="Walker R."/>
            <person name="Walters P."/>
            <person name="Elshahed M.S."/>
            <person name="Youssef N.H."/>
        </authorList>
    </citation>
    <scope>NUCLEOTIDE SEQUENCE</scope>
    <source>
        <strain evidence="1">Zod_Metabat.24</strain>
    </source>
</reference>
<accession>A0A9D8KGR1</accession>
<dbReference type="EMBL" id="JAFGIX010000077">
    <property type="protein sequence ID" value="MBN1574389.1"/>
    <property type="molecule type" value="Genomic_DNA"/>
</dbReference>